<protein>
    <submittedName>
        <fullName evidence="2">Uncharacterized protein</fullName>
    </submittedName>
</protein>
<feature type="compositionally biased region" description="Low complexity" evidence="1">
    <location>
        <begin position="1"/>
        <end position="32"/>
    </location>
</feature>
<dbReference type="Pfam" id="PF20101">
    <property type="entry name" value="DUF6491"/>
    <property type="match status" value="1"/>
</dbReference>
<comment type="caution">
    <text evidence="2">The sequence shown here is derived from an EMBL/GenBank/DDBJ whole genome shotgun (WGS) entry which is preliminary data.</text>
</comment>
<proteinExistence type="predicted"/>
<dbReference type="InterPro" id="IPR045500">
    <property type="entry name" value="DUF6491"/>
</dbReference>
<sequence>MTAALAAPAFAQSPDPAPAPAEAAKAKPAAAKSGKRDGCFFADNIRGYQVVDDKTLNVEISRKEVYELKLFYSSFELDTALRIGIKSRGGSWICSPLDAEVIVPETIRHSYPVQSIRRLTPEEVEKAYPPLKKKQPKS</sequence>
<evidence type="ECO:0000313" key="2">
    <source>
        <dbReference type="EMBL" id="MBI1686044.1"/>
    </source>
</evidence>
<reference evidence="2 3" key="1">
    <citation type="submission" date="2020-11" db="EMBL/GenBank/DDBJ databases">
        <title>genome sequence of strain KACC 18849.</title>
        <authorList>
            <person name="Gao J."/>
            <person name="Zhang X."/>
        </authorList>
    </citation>
    <scope>NUCLEOTIDE SEQUENCE [LARGE SCALE GENOMIC DNA]</scope>
    <source>
        <strain evidence="2 3">KACC 18849</strain>
    </source>
</reference>
<keyword evidence="3" id="KW-1185">Reference proteome</keyword>
<evidence type="ECO:0000256" key="1">
    <source>
        <dbReference type="SAM" id="MobiDB-lite"/>
    </source>
</evidence>
<dbReference type="Proteomes" id="UP000639859">
    <property type="component" value="Unassembled WGS sequence"/>
</dbReference>
<evidence type="ECO:0000313" key="3">
    <source>
        <dbReference type="Proteomes" id="UP000639859"/>
    </source>
</evidence>
<dbReference type="EMBL" id="JADWOX010000018">
    <property type="protein sequence ID" value="MBI1686044.1"/>
    <property type="molecule type" value="Genomic_DNA"/>
</dbReference>
<name>A0ABS0T2D1_9CAUL</name>
<accession>A0ABS0T2D1</accession>
<organism evidence="2 3">
    <name type="scientific">Caulobacter hibisci</name>
    <dbReference type="NCBI Taxonomy" id="2035993"/>
    <lineage>
        <taxon>Bacteria</taxon>
        <taxon>Pseudomonadati</taxon>
        <taxon>Pseudomonadota</taxon>
        <taxon>Alphaproteobacteria</taxon>
        <taxon>Caulobacterales</taxon>
        <taxon>Caulobacteraceae</taxon>
        <taxon>Caulobacter</taxon>
    </lineage>
</organism>
<gene>
    <name evidence="2" type="ORF">I4Q42_20445</name>
</gene>
<feature type="region of interest" description="Disordered" evidence="1">
    <location>
        <begin position="1"/>
        <end position="36"/>
    </location>
</feature>